<dbReference type="Proteomes" id="UP000726136">
    <property type="component" value="Unassembled WGS sequence"/>
</dbReference>
<reference evidence="1 2" key="1">
    <citation type="journal article" date="2021" name="PeerJ">
        <title>Analysis of 44 Vibrio anguillarum genomes reveals high genetic diversity.</title>
        <authorList>
            <person name="Hansen M.J."/>
            <person name="Dalsgaard I."/>
        </authorList>
    </citation>
    <scope>NUCLEOTIDE SEQUENCE [LARGE SCALE GENOMIC DNA]</scope>
    <source>
        <strain evidence="1 2">040915-1/1B</strain>
    </source>
</reference>
<accession>A0ABR9ZF88</accession>
<proteinExistence type="predicted"/>
<comment type="caution">
    <text evidence="1">The sequence shown here is derived from an EMBL/GenBank/DDBJ whole genome shotgun (WGS) entry which is preliminary data.</text>
</comment>
<sequence>MDSVSFEQWGRSQLKTPTQEITDILLANSGNRLTPELIAGMQARLHHILDRALNAQSNHKQSENENA</sequence>
<organism evidence="1 2">
    <name type="scientific">Vibrio anguillarum</name>
    <name type="common">Listonella anguillarum</name>
    <dbReference type="NCBI Taxonomy" id="55601"/>
    <lineage>
        <taxon>Bacteria</taxon>
        <taxon>Pseudomonadati</taxon>
        <taxon>Pseudomonadota</taxon>
        <taxon>Gammaproteobacteria</taxon>
        <taxon>Vibrionales</taxon>
        <taxon>Vibrionaceae</taxon>
        <taxon>Vibrio</taxon>
    </lineage>
</organism>
<gene>
    <name evidence="1" type="ORF">EAY46_29600</name>
</gene>
<evidence type="ECO:0000313" key="2">
    <source>
        <dbReference type="Proteomes" id="UP000726136"/>
    </source>
</evidence>
<evidence type="ECO:0000313" key="1">
    <source>
        <dbReference type="EMBL" id="MBF4377133.1"/>
    </source>
</evidence>
<protein>
    <submittedName>
        <fullName evidence="1">Uncharacterized protein</fullName>
    </submittedName>
</protein>
<keyword evidence="2" id="KW-1185">Reference proteome</keyword>
<dbReference type="EMBL" id="RDPI01001438">
    <property type="protein sequence ID" value="MBF4377133.1"/>
    <property type="molecule type" value="Genomic_DNA"/>
</dbReference>
<name>A0ABR9ZF88_VIBAN</name>